<dbReference type="Proteomes" id="UP000790377">
    <property type="component" value="Unassembled WGS sequence"/>
</dbReference>
<comment type="caution">
    <text evidence="1">The sequence shown here is derived from an EMBL/GenBank/DDBJ whole genome shotgun (WGS) entry which is preliminary data.</text>
</comment>
<keyword evidence="2" id="KW-1185">Reference proteome</keyword>
<name>A0ACB8A158_9AGAM</name>
<gene>
    <name evidence="1" type="ORF">BJ138DRAFT_1070614</name>
</gene>
<sequence>MHRALLIVEIQLYIFNEISKGQDSENPDDSYLEKHMLNALARTCKTFSEAALDVLWCDLDSFIRLIQCMPKDLRRRSGTSYSHIPGVLGRVPLTRTLGRSITPSDWAIFQKYSRRVHSLGPMTSILDDTFILALCSPSAPTLLLPNLVSLHLRVVSDNIFLLLPRICSPALISLKITFPRDWDSSQALESALPISFEICPSLKRLSVYVPVNASVTPNALEGLRRSISRLQKLDAVSWDNLGNEGILSLARLPALTKASFILAPGFPIYIKTLLSRSPVLKPAFSRVRSLSFSDCSFASATAFLNYFTVDLEELNIMIRSPSGSGTDTGATLILDFFAALGSSSPHDAPSLQDLTIYDCAPQLHSLGIRARELRPLLKFHRLQYLDLTLGGPIFINDATLLEMADAWPDLVLLFLNKDCGQQGSHGTPWGLAGLLERCSKLKRLSLRVDFSTIDRADFDPLGTAWHHSTGSDAHAGAQLEELFLGPFNITHPPAIARFLALILPNCLVFMRWPDDTGDEPSIYERRWREAEDLRLASLALWEEDLE</sequence>
<dbReference type="EMBL" id="MU267930">
    <property type="protein sequence ID" value="KAH7907179.1"/>
    <property type="molecule type" value="Genomic_DNA"/>
</dbReference>
<evidence type="ECO:0000313" key="2">
    <source>
        <dbReference type="Proteomes" id="UP000790377"/>
    </source>
</evidence>
<evidence type="ECO:0000313" key="1">
    <source>
        <dbReference type="EMBL" id="KAH7907179.1"/>
    </source>
</evidence>
<accession>A0ACB8A158</accession>
<proteinExistence type="predicted"/>
<reference evidence="1" key="1">
    <citation type="journal article" date="2021" name="New Phytol.">
        <title>Evolutionary innovations through gain and loss of genes in the ectomycorrhizal Boletales.</title>
        <authorList>
            <person name="Wu G."/>
            <person name="Miyauchi S."/>
            <person name="Morin E."/>
            <person name="Kuo A."/>
            <person name="Drula E."/>
            <person name="Varga T."/>
            <person name="Kohler A."/>
            <person name="Feng B."/>
            <person name="Cao Y."/>
            <person name="Lipzen A."/>
            <person name="Daum C."/>
            <person name="Hundley H."/>
            <person name="Pangilinan J."/>
            <person name="Johnson J."/>
            <person name="Barry K."/>
            <person name="LaButti K."/>
            <person name="Ng V."/>
            <person name="Ahrendt S."/>
            <person name="Min B."/>
            <person name="Choi I.G."/>
            <person name="Park H."/>
            <person name="Plett J.M."/>
            <person name="Magnuson J."/>
            <person name="Spatafora J.W."/>
            <person name="Nagy L.G."/>
            <person name="Henrissat B."/>
            <person name="Grigoriev I.V."/>
            <person name="Yang Z.L."/>
            <person name="Xu J."/>
            <person name="Martin F.M."/>
        </authorList>
    </citation>
    <scope>NUCLEOTIDE SEQUENCE</scope>
    <source>
        <strain evidence="1">ATCC 28755</strain>
    </source>
</reference>
<protein>
    <submittedName>
        <fullName evidence="1">Uncharacterized protein</fullName>
    </submittedName>
</protein>
<organism evidence="1 2">
    <name type="scientific">Hygrophoropsis aurantiaca</name>
    <dbReference type="NCBI Taxonomy" id="72124"/>
    <lineage>
        <taxon>Eukaryota</taxon>
        <taxon>Fungi</taxon>
        <taxon>Dikarya</taxon>
        <taxon>Basidiomycota</taxon>
        <taxon>Agaricomycotina</taxon>
        <taxon>Agaricomycetes</taxon>
        <taxon>Agaricomycetidae</taxon>
        <taxon>Boletales</taxon>
        <taxon>Coniophorineae</taxon>
        <taxon>Hygrophoropsidaceae</taxon>
        <taxon>Hygrophoropsis</taxon>
    </lineage>
</organism>